<dbReference type="Proteomes" id="UP000253850">
    <property type="component" value="Chromosome"/>
</dbReference>
<reference evidence="3 5" key="2">
    <citation type="submission" date="2018-07" db="EMBL/GenBank/DDBJ databases">
        <title>Complete genome of the Arcobacter bivalviorum type strain LMG 26154.</title>
        <authorList>
            <person name="Miller W.G."/>
            <person name="Yee E."/>
            <person name="Bono J.L."/>
        </authorList>
    </citation>
    <scope>NUCLEOTIDE SEQUENCE [LARGE SCALE GENOMIC DNA]</scope>
    <source>
        <strain evidence="3 5">LMG 26154</strain>
    </source>
</reference>
<keyword evidence="2" id="KW-0203">Cytokinin biosynthesis</keyword>
<dbReference type="GO" id="GO:0009691">
    <property type="term" value="P:cytokinin biosynthetic process"/>
    <property type="evidence" value="ECO:0007669"/>
    <property type="project" value="UniProtKB-UniRule"/>
</dbReference>
<evidence type="ECO:0000313" key="6">
    <source>
        <dbReference type="Proteomes" id="UP000289193"/>
    </source>
</evidence>
<dbReference type="Proteomes" id="UP000289193">
    <property type="component" value="Unassembled WGS sequence"/>
</dbReference>
<dbReference type="GO" id="GO:0005829">
    <property type="term" value="C:cytosol"/>
    <property type="evidence" value="ECO:0007669"/>
    <property type="project" value="TreeGrafter"/>
</dbReference>
<dbReference type="Pfam" id="PF03641">
    <property type="entry name" value="Lysine_decarbox"/>
    <property type="match status" value="1"/>
</dbReference>
<accession>A0AAX2ABU5</accession>
<dbReference type="PANTHER" id="PTHR43393:SF2">
    <property type="entry name" value="CYTOKININ RIBOSIDE 5'-MONOPHOSPHATE PHOSPHORIBOHYDROLASE"/>
    <property type="match status" value="1"/>
</dbReference>
<dbReference type="SUPFAM" id="SSF102405">
    <property type="entry name" value="MCP/YpsA-like"/>
    <property type="match status" value="1"/>
</dbReference>
<reference evidence="4 6" key="1">
    <citation type="submission" date="2017-10" db="EMBL/GenBank/DDBJ databases">
        <title>Genomics of the genus Arcobacter.</title>
        <authorList>
            <person name="Perez-Cataluna A."/>
            <person name="Figueras M.J."/>
        </authorList>
    </citation>
    <scope>NUCLEOTIDE SEQUENCE [LARGE SCALE GENOMIC DNA]</scope>
    <source>
        <strain evidence="4 6">CECT 7835</strain>
    </source>
</reference>
<comment type="similarity">
    <text evidence="2">Belongs to the LOG family.</text>
</comment>
<sequence>MEKNNVIYSTRINDDFTNGRELLKNLKNNVTIFGSARTKQTNLYAMKAQKLAYLLAKEGINIITGGGDGIMQAANRGAFKAPVGESVGLSIDLPFEQSVNPYTTKQLTFNYFFSRKYMLVKYSKACVIFPGGYGTLDELFEVVTLTQTGKMRDGFRVYLVGSEFWQDLMKFIENTLVNEKMIDPGDLDIIKVIDDIEVIKEEILNIC</sequence>
<dbReference type="AlphaFoldDB" id="A0AAX2ABU5"/>
<dbReference type="EMBL" id="PDKM01000001">
    <property type="protein sequence ID" value="RXK10915.1"/>
    <property type="molecule type" value="Genomic_DNA"/>
</dbReference>
<organism evidence="4 6">
    <name type="scientific">Halarcobacter bivalviorum</name>
    <dbReference type="NCBI Taxonomy" id="663364"/>
    <lineage>
        <taxon>Bacteria</taxon>
        <taxon>Pseudomonadati</taxon>
        <taxon>Campylobacterota</taxon>
        <taxon>Epsilonproteobacteria</taxon>
        <taxon>Campylobacterales</taxon>
        <taxon>Arcobacteraceae</taxon>
        <taxon>Halarcobacter</taxon>
    </lineage>
</organism>
<dbReference type="NCBIfam" id="TIGR00730">
    <property type="entry name" value="Rossman fold protein, TIGR00730 family"/>
    <property type="match status" value="1"/>
</dbReference>
<gene>
    <name evidence="3" type="ORF">ABIV_0775</name>
    <name evidence="4" type="ORF">CRV05_00655</name>
</gene>
<keyword evidence="6" id="KW-1185">Reference proteome</keyword>
<evidence type="ECO:0000313" key="3">
    <source>
        <dbReference type="EMBL" id="AXH11788.1"/>
    </source>
</evidence>
<dbReference type="Gene3D" id="3.40.50.450">
    <property type="match status" value="1"/>
</dbReference>
<keyword evidence="2" id="KW-0378">Hydrolase</keyword>
<dbReference type="EMBL" id="CP031217">
    <property type="protein sequence ID" value="AXH11788.1"/>
    <property type="molecule type" value="Genomic_DNA"/>
</dbReference>
<evidence type="ECO:0000256" key="2">
    <source>
        <dbReference type="RuleBase" id="RU363015"/>
    </source>
</evidence>
<name>A0AAX2ABU5_9BACT</name>
<evidence type="ECO:0000256" key="1">
    <source>
        <dbReference type="ARBA" id="ARBA00000274"/>
    </source>
</evidence>
<evidence type="ECO:0000313" key="5">
    <source>
        <dbReference type="Proteomes" id="UP000253850"/>
    </source>
</evidence>
<dbReference type="EC" id="3.2.2.n1" evidence="2"/>
<evidence type="ECO:0000313" key="4">
    <source>
        <dbReference type="EMBL" id="RXK10915.1"/>
    </source>
</evidence>
<protein>
    <recommendedName>
        <fullName evidence="2">Cytokinin riboside 5'-monophosphate phosphoribohydrolase</fullName>
        <ecNumber evidence="2">3.2.2.n1</ecNumber>
    </recommendedName>
</protein>
<dbReference type="InterPro" id="IPR031100">
    <property type="entry name" value="LOG_fam"/>
</dbReference>
<dbReference type="GO" id="GO:0008714">
    <property type="term" value="F:AMP nucleosidase activity"/>
    <property type="evidence" value="ECO:0007669"/>
    <property type="project" value="UniProtKB-EC"/>
</dbReference>
<dbReference type="PANTHER" id="PTHR43393">
    <property type="entry name" value="CYTOKININ RIBOSIDE 5'-MONOPHOSPHATE PHOSPHORIBOHYDROLASE"/>
    <property type="match status" value="1"/>
</dbReference>
<comment type="catalytic activity">
    <reaction evidence="1">
        <text>AMP + H2O = D-ribose 5-phosphate + adenine</text>
        <dbReference type="Rhea" id="RHEA:20129"/>
        <dbReference type="ChEBI" id="CHEBI:15377"/>
        <dbReference type="ChEBI" id="CHEBI:16708"/>
        <dbReference type="ChEBI" id="CHEBI:78346"/>
        <dbReference type="ChEBI" id="CHEBI:456215"/>
        <dbReference type="EC" id="3.2.2.4"/>
    </reaction>
</comment>
<dbReference type="RefSeq" id="WP_114838650.1">
    <property type="nucleotide sequence ID" value="NZ_CP031217.1"/>
</dbReference>
<proteinExistence type="inferred from homology"/>
<dbReference type="InterPro" id="IPR052341">
    <property type="entry name" value="LOG_family_nucleotidases"/>
</dbReference>
<dbReference type="InterPro" id="IPR005269">
    <property type="entry name" value="LOG"/>
</dbReference>
<dbReference type="KEGG" id="hbv:ABIV_0775"/>